<dbReference type="GO" id="GO:0003700">
    <property type="term" value="F:DNA-binding transcription factor activity"/>
    <property type="evidence" value="ECO:0007669"/>
    <property type="project" value="InterPro"/>
</dbReference>
<keyword evidence="3" id="KW-0804">Transcription</keyword>
<accession>A0AAW6E699</accession>
<dbReference type="RefSeq" id="WP_272111872.1">
    <property type="nucleotide sequence ID" value="NZ_JADNGL010000013.1"/>
</dbReference>
<name>A0AAW6E699_9FIRM</name>
<keyword evidence="1" id="KW-0805">Transcription regulation</keyword>
<dbReference type="Gene3D" id="1.10.10.60">
    <property type="entry name" value="Homeodomain-like"/>
    <property type="match status" value="1"/>
</dbReference>
<evidence type="ECO:0000313" key="5">
    <source>
        <dbReference type="EMBL" id="MDB8745308.1"/>
    </source>
</evidence>
<dbReference type="PANTHER" id="PTHR43280:SF2">
    <property type="entry name" value="HTH-TYPE TRANSCRIPTIONAL REGULATOR EXSA"/>
    <property type="match status" value="1"/>
</dbReference>
<reference evidence="5" key="1">
    <citation type="submission" date="2023-01" db="EMBL/GenBank/DDBJ databases">
        <title>Human gut microbiome strain richness.</title>
        <authorList>
            <person name="Chen-Liaw A."/>
        </authorList>
    </citation>
    <scope>NUCLEOTIDE SEQUENCE</scope>
    <source>
        <strain evidence="5">1001275st1_F4_1001275B_160808</strain>
    </source>
</reference>
<dbReference type="PANTHER" id="PTHR43280">
    <property type="entry name" value="ARAC-FAMILY TRANSCRIPTIONAL REGULATOR"/>
    <property type="match status" value="1"/>
</dbReference>
<dbReference type="GO" id="GO:0043565">
    <property type="term" value="F:sequence-specific DNA binding"/>
    <property type="evidence" value="ECO:0007669"/>
    <property type="project" value="InterPro"/>
</dbReference>
<dbReference type="InterPro" id="IPR018060">
    <property type="entry name" value="HTH_AraC"/>
</dbReference>
<evidence type="ECO:0000256" key="3">
    <source>
        <dbReference type="ARBA" id="ARBA00023163"/>
    </source>
</evidence>
<dbReference type="SMART" id="SM00342">
    <property type="entry name" value="HTH_ARAC"/>
    <property type="match status" value="1"/>
</dbReference>
<comment type="caution">
    <text evidence="5">The sequence shown here is derived from an EMBL/GenBank/DDBJ whole genome shotgun (WGS) entry which is preliminary data.</text>
</comment>
<sequence length="64" mass="7478">MIYTFLLRLFSITYNWRLCNAAYMIKNTSDLINAICGLCGFDDHSYFSKAFKEAYGCSPRDFKK</sequence>
<dbReference type="InterPro" id="IPR009057">
    <property type="entry name" value="Homeodomain-like_sf"/>
</dbReference>
<evidence type="ECO:0000313" key="6">
    <source>
        <dbReference type="Proteomes" id="UP001211015"/>
    </source>
</evidence>
<dbReference type="AlphaFoldDB" id="A0AAW6E699"/>
<feature type="domain" description="HTH araC/xylS-type" evidence="4">
    <location>
        <begin position="15"/>
        <end position="64"/>
    </location>
</feature>
<proteinExistence type="predicted"/>
<dbReference type="PROSITE" id="PS01124">
    <property type="entry name" value="HTH_ARAC_FAMILY_2"/>
    <property type="match status" value="1"/>
</dbReference>
<evidence type="ECO:0000259" key="4">
    <source>
        <dbReference type="PROSITE" id="PS01124"/>
    </source>
</evidence>
<gene>
    <name evidence="5" type="ORF">PNU62_09795</name>
</gene>
<organism evidence="5 6">
    <name type="scientific">Ruminococcus bicirculans</name>
    <name type="common">ex Wegman et al. 2014</name>
    <dbReference type="NCBI Taxonomy" id="1160721"/>
    <lineage>
        <taxon>Bacteria</taxon>
        <taxon>Bacillati</taxon>
        <taxon>Bacillota</taxon>
        <taxon>Clostridia</taxon>
        <taxon>Eubacteriales</taxon>
        <taxon>Oscillospiraceae</taxon>
        <taxon>Ruminococcus</taxon>
    </lineage>
</organism>
<dbReference type="PRINTS" id="PR00032">
    <property type="entry name" value="HTHARAC"/>
</dbReference>
<evidence type="ECO:0000256" key="1">
    <source>
        <dbReference type="ARBA" id="ARBA00023015"/>
    </source>
</evidence>
<dbReference type="Pfam" id="PF12833">
    <property type="entry name" value="HTH_18"/>
    <property type="match status" value="1"/>
</dbReference>
<dbReference type="Proteomes" id="UP001211015">
    <property type="component" value="Unassembled WGS sequence"/>
</dbReference>
<dbReference type="SUPFAM" id="SSF46689">
    <property type="entry name" value="Homeodomain-like"/>
    <property type="match status" value="1"/>
</dbReference>
<evidence type="ECO:0000256" key="2">
    <source>
        <dbReference type="ARBA" id="ARBA00023125"/>
    </source>
</evidence>
<keyword evidence="2" id="KW-0238">DNA-binding</keyword>
<protein>
    <submittedName>
        <fullName evidence="5">Helix-turn-helix domain-containing protein</fullName>
    </submittedName>
</protein>
<dbReference type="InterPro" id="IPR020449">
    <property type="entry name" value="Tscrpt_reg_AraC-type_HTH"/>
</dbReference>
<dbReference type="EMBL" id="JAQMLV010000012">
    <property type="protein sequence ID" value="MDB8745308.1"/>
    <property type="molecule type" value="Genomic_DNA"/>
</dbReference>